<dbReference type="InterPro" id="IPR022061">
    <property type="entry name" value="DUF3617"/>
</dbReference>
<dbReference type="KEGG" id="mtim:DIR46_18570"/>
<dbReference type="OrthoDB" id="8536404at2"/>
<dbReference type="Proteomes" id="UP000245820">
    <property type="component" value="Chromosome"/>
</dbReference>
<dbReference type="EMBL" id="CP029343">
    <property type="protein sequence ID" value="AWL06239.1"/>
    <property type="molecule type" value="Genomic_DNA"/>
</dbReference>
<protein>
    <recommendedName>
        <fullName evidence="3">DUF3617 domain-containing protein</fullName>
    </recommendedName>
</protein>
<dbReference type="Pfam" id="PF12276">
    <property type="entry name" value="DUF3617"/>
    <property type="match status" value="1"/>
</dbReference>
<gene>
    <name evidence="1" type="ORF">DIR46_18570</name>
</gene>
<accession>A0A2S2DMC8</accession>
<keyword evidence="2" id="KW-1185">Reference proteome</keyword>
<reference evidence="1 2" key="1">
    <citation type="submission" date="2018-05" db="EMBL/GenBank/DDBJ databases">
        <title>Complete genome sequence of Massilia oculi sp. nov. CCUG 43427T (=DSM 26321T), the type strain of M. oculi, and comparison with genome sequences of other Massilia strains.</title>
        <authorList>
            <person name="Zhu B."/>
        </authorList>
    </citation>
    <scope>NUCLEOTIDE SEQUENCE [LARGE SCALE GENOMIC DNA]</scope>
    <source>
        <strain evidence="1 2">CCUG 43427</strain>
    </source>
</reference>
<sequence length="246" mass="25576">MTLTLMGWGHAIGARLREHGALSVCAFAGVLTTPGIRPPHCARGCRARSATLVAHSRGATMRLIRTASIALSMATLCAANAFAQQVNIKPGLWQIDMTLPGQGGGNQMAGVVALMKSQMASMSPAQRAEIQKRLGAGGTEFTDDGVRTKQCITKDDIAKFDVFGKKGPDGCTRNATPTAGGMNVSMQCTQPQMKIDAVVKTPSETAYTFDSTATVAGPNGMTVTQKTTGSGKWLGSDCGNVAAPQS</sequence>
<evidence type="ECO:0000313" key="2">
    <source>
        <dbReference type="Proteomes" id="UP000245820"/>
    </source>
</evidence>
<name>A0A2S2DMC8_9BURK</name>
<evidence type="ECO:0000313" key="1">
    <source>
        <dbReference type="EMBL" id="AWL06239.1"/>
    </source>
</evidence>
<organism evidence="1 2">
    <name type="scientific">Massilia oculi</name>
    <dbReference type="NCBI Taxonomy" id="945844"/>
    <lineage>
        <taxon>Bacteria</taxon>
        <taxon>Pseudomonadati</taxon>
        <taxon>Pseudomonadota</taxon>
        <taxon>Betaproteobacteria</taxon>
        <taxon>Burkholderiales</taxon>
        <taxon>Oxalobacteraceae</taxon>
        <taxon>Telluria group</taxon>
        <taxon>Massilia</taxon>
    </lineage>
</organism>
<evidence type="ECO:0008006" key="3">
    <source>
        <dbReference type="Google" id="ProtNLM"/>
    </source>
</evidence>
<dbReference type="AlphaFoldDB" id="A0A2S2DMC8"/>
<proteinExistence type="predicted"/>